<dbReference type="Proteomes" id="UP001371456">
    <property type="component" value="Unassembled WGS sequence"/>
</dbReference>
<dbReference type="EMBL" id="JBANQN010000011">
    <property type="protein sequence ID" value="KAK6776522.1"/>
    <property type="molecule type" value="Genomic_DNA"/>
</dbReference>
<gene>
    <name evidence="1" type="ORF">RDI58_027523</name>
</gene>
<proteinExistence type="predicted"/>
<organism evidence="1 2">
    <name type="scientific">Solanum bulbocastanum</name>
    <name type="common">Wild potato</name>
    <dbReference type="NCBI Taxonomy" id="147425"/>
    <lineage>
        <taxon>Eukaryota</taxon>
        <taxon>Viridiplantae</taxon>
        <taxon>Streptophyta</taxon>
        <taxon>Embryophyta</taxon>
        <taxon>Tracheophyta</taxon>
        <taxon>Spermatophyta</taxon>
        <taxon>Magnoliopsida</taxon>
        <taxon>eudicotyledons</taxon>
        <taxon>Gunneridae</taxon>
        <taxon>Pentapetalae</taxon>
        <taxon>asterids</taxon>
        <taxon>lamiids</taxon>
        <taxon>Solanales</taxon>
        <taxon>Solanaceae</taxon>
        <taxon>Solanoideae</taxon>
        <taxon>Solaneae</taxon>
        <taxon>Solanum</taxon>
    </lineage>
</organism>
<evidence type="ECO:0000313" key="1">
    <source>
        <dbReference type="EMBL" id="KAK6776522.1"/>
    </source>
</evidence>
<dbReference type="AlphaFoldDB" id="A0AAN8T0X3"/>
<reference evidence="1 2" key="1">
    <citation type="submission" date="2024-02" db="EMBL/GenBank/DDBJ databases">
        <title>de novo genome assembly of Solanum bulbocastanum strain 11H21.</title>
        <authorList>
            <person name="Hosaka A.J."/>
        </authorList>
    </citation>
    <scope>NUCLEOTIDE SEQUENCE [LARGE SCALE GENOMIC DNA]</scope>
    <source>
        <tissue evidence="1">Young leaves</tissue>
    </source>
</reference>
<keyword evidence="2" id="KW-1185">Reference proteome</keyword>
<sequence length="47" mass="5412">MDWAYIKLTQSPQNLLSINSNSKLDFFFCKLSNSPVNFSGDQVEKKK</sequence>
<name>A0AAN8T0X3_SOLBU</name>
<accession>A0AAN8T0X3</accession>
<evidence type="ECO:0000313" key="2">
    <source>
        <dbReference type="Proteomes" id="UP001371456"/>
    </source>
</evidence>
<comment type="caution">
    <text evidence="1">The sequence shown here is derived from an EMBL/GenBank/DDBJ whole genome shotgun (WGS) entry which is preliminary data.</text>
</comment>
<protein>
    <submittedName>
        <fullName evidence="1">Uncharacterized protein</fullName>
    </submittedName>
</protein>